<accession>A0ABV8K336</accession>
<comment type="catalytic activity">
    <reaction evidence="4 5">
        <text>O-phospho-L-tyrosyl-[protein] + H2O = L-tyrosyl-[protein] + phosphate</text>
        <dbReference type="Rhea" id="RHEA:10684"/>
        <dbReference type="Rhea" id="RHEA-COMP:10136"/>
        <dbReference type="Rhea" id="RHEA-COMP:20101"/>
        <dbReference type="ChEBI" id="CHEBI:15377"/>
        <dbReference type="ChEBI" id="CHEBI:43474"/>
        <dbReference type="ChEBI" id="CHEBI:46858"/>
        <dbReference type="ChEBI" id="CHEBI:61978"/>
        <dbReference type="EC" id="3.1.3.48"/>
    </reaction>
</comment>
<evidence type="ECO:0000256" key="5">
    <source>
        <dbReference type="PIRNR" id="PIRNR016557"/>
    </source>
</evidence>
<evidence type="ECO:0000313" key="6">
    <source>
        <dbReference type="EMBL" id="MFC4100425.1"/>
    </source>
</evidence>
<keyword evidence="3 5" id="KW-0904">Protein phosphatase</keyword>
<dbReference type="PANTHER" id="PTHR39181:SF1">
    <property type="entry name" value="TYROSINE-PROTEIN PHOSPHATASE YWQE"/>
    <property type="match status" value="1"/>
</dbReference>
<evidence type="ECO:0000256" key="1">
    <source>
        <dbReference type="ARBA" id="ARBA00005750"/>
    </source>
</evidence>
<evidence type="ECO:0000256" key="3">
    <source>
        <dbReference type="ARBA" id="ARBA00022912"/>
    </source>
</evidence>
<reference evidence="7" key="1">
    <citation type="journal article" date="2019" name="Int. J. Syst. Evol. Microbiol.">
        <title>The Global Catalogue of Microorganisms (GCM) 10K type strain sequencing project: providing services to taxonomists for standard genome sequencing and annotation.</title>
        <authorList>
            <consortium name="The Broad Institute Genomics Platform"/>
            <consortium name="The Broad Institute Genome Sequencing Center for Infectious Disease"/>
            <person name="Wu L."/>
            <person name="Ma J."/>
        </authorList>
    </citation>
    <scope>NUCLEOTIDE SEQUENCE [LARGE SCALE GENOMIC DNA]</scope>
    <source>
        <strain evidence="7">IBRC-M 10987</strain>
    </source>
</reference>
<dbReference type="Gene3D" id="3.20.20.140">
    <property type="entry name" value="Metal-dependent hydrolases"/>
    <property type="match status" value="1"/>
</dbReference>
<sequence>MIDIHTHILPGIDDGAPDWDTSLAMARAAVEEGITGLVATPHHANGRYDNPKTVVESLVEELQTRLNAERIPLTVYKGQEIRVNTDLLEGIETKELLSLAGSSYVLLEMPSSTIPERMSEWIYELNLLGIKPIIAHPERNAEVLQHPDRFQRLVEEGAFGQVTTHSLLGAFGKKIETFSWKMCSESLIHLVSSDAHNLSMRGFRLAEAYEMIERKLGPACVQTYQTNARLVVENGDLEIPLIFDKTKPRNWNFFRKLFANR</sequence>
<dbReference type="EC" id="3.1.3.48" evidence="5"/>
<organism evidence="6 7">
    <name type="scientific">Paenibacillus xanthanilyticus</name>
    <dbReference type="NCBI Taxonomy" id="1783531"/>
    <lineage>
        <taxon>Bacteria</taxon>
        <taxon>Bacillati</taxon>
        <taxon>Bacillota</taxon>
        <taxon>Bacilli</taxon>
        <taxon>Bacillales</taxon>
        <taxon>Paenibacillaceae</taxon>
        <taxon>Paenibacillus</taxon>
    </lineage>
</organism>
<dbReference type="PIRSF" id="PIRSF016557">
    <property type="entry name" value="Caps_synth_CpsB"/>
    <property type="match status" value="1"/>
</dbReference>
<comment type="similarity">
    <text evidence="1 5">Belongs to the metallo-dependent hydrolases superfamily. CpsB/CapC family.</text>
</comment>
<protein>
    <recommendedName>
        <fullName evidence="5">Tyrosine-protein phosphatase</fullName>
        <ecNumber evidence="5">3.1.3.48</ecNumber>
    </recommendedName>
</protein>
<name>A0ABV8K336_9BACL</name>
<dbReference type="PANTHER" id="PTHR39181">
    <property type="entry name" value="TYROSINE-PROTEIN PHOSPHATASE YWQE"/>
    <property type="match status" value="1"/>
</dbReference>
<evidence type="ECO:0000256" key="2">
    <source>
        <dbReference type="ARBA" id="ARBA00022801"/>
    </source>
</evidence>
<dbReference type="EMBL" id="JBHSAM010000025">
    <property type="protein sequence ID" value="MFC4100425.1"/>
    <property type="molecule type" value="Genomic_DNA"/>
</dbReference>
<comment type="caution">
    <text evidence="6">The sequence shown here is derived from an EMBL/GenBank/DDBJ whole genome shotgun (WGS) entry which is preliminary data.</text>
</comment>
<dbReference type="SUPFAM" id="SSF89550">
    <property type="entry name" value="PHP domain-like"/>
    <property type="match status" value="1"/>
</dbReference>
<evidence type="ECO:0000256" key="4">
    <source>
        <dbReference type="ARBA" id="ARBA00051722"/>
    </source>
</evidence>
<dbReference type="InterPro" id="IPR016195">
    <property type="entry name" value="Pol/histidinol_Pase-like"/>
</dbReference>
<dbReference type="RefSeq" id="WP_377719092.1">
    <property type="nucleotide sequence ID" value="NZ_JBHSAM010000025.1"/>
</dbReference>
<keyword evidence="2 5" id="KW-0378">Hydrolase</keyword>
<gene>
    <name evidence="6" type="ORF">ACFOZ8_12280</name>
</gene>
<dbReference type="Pfam" id="PF19567">
    <property type="entry name" value="CpsB_CapC"/>
    <property type="match status" value="1"/>
</dbReference>
<keyword evidence="7" id="KW-1185">Reference proteome</keyword>
<proteinExistence type="inferred from homology"/>
<evidence type="ECO:0000313" key="7">
    <source>
        <dbReference type="Proteomes" id="UP001595715"/>
    </source>
</evidence>
<dbReference type="InterPro" id="IPR016667">
    <property type="entry name" value="Caps_polysacc_synth_CpsB/CapC"/>
</dbReference>
<dbReference type="Proteomes" id="UP001595715">
    <property type="component" value="Unassembled WGS sequence"/>
</dbReference>